<evidence type="ECO:0000313" key="11">
    <source>
        <dbReference type="Proteomes" id="UP000070133"/>
    </source>
</evidence>
<evidence type="ECO:0000256" key="3">
    <source>
        <dbReference type="ARBA" id="ARBA00022692"/>
    </source>
</evidence>
<evidence type="ECO:0000313" key="10">
    <source>
        <dbReference type="EMBL" id="KXT02583.1"/>
    </source>
</evidence>
<gene>
    <name evidence="10" type="ORF">AC578_10673</name>
</gene>
<keyword evidence="4" id="KW-0378">Hydrolase</keyword>
<organism evidence="10 11">
    <name type="scientific">Pseudocercospora eumusae</name>
    <dbReference type="NCBI Taxonomy" id="321146"/>
    <lineage>
        <taxon>Eukaryota</taxon>
        <taxon>Fungi</taxon>
        <taxon>Dikarya</taxon>
        <taxon>Ascomycota</taxon>
        <taxon>Pezizomycotina</taxon>
        <taxon>Dothideomycetes</taxon>
        <taxon>Dothideomycetidae</taxon>
        <taxon>Mycosphaerellales</taxon>
        <taxon>Mycosphaerellaceae</taxon>
        <taxon>Pseudocercospora</taxon>
    </lineage>
</organism>
<dbReference type="AlphaFoldDB" id="A0A139HJK1"/>
<feature type="transmembrane region" description="Helical" evidence="8">
    <location>
        <begin position="254"/>
        <end position="272"/>
    </location>
</feature>
<keyword evidence="3 8" id="KW-0812">Transmembrane</keyword>
<evidence type="ECO:0000256" key="4">
    <source>
        <dbReference type="ARBA" id="ARBA00022801"/>
    </source>
</evidence>
<evidence type="ECO:0000256" key="5">
    <source>
        <dbReference type="ARBA" id="ARBA00022989"/>
    </source>
</evidence>
<evidence type="ECO:0000256" key="6">
    <source>
        <dbReference type="ARBA" id="ARBA00023136"/>
    </source>
</evidence>
<evidence type="ECO:0000259" key="9">
    <source>
        <dbReference type="Pfam" id="PF01694"/>
    </source>
</evidence>
<dbReference type="InterPro" id="IPR035952">
    <property type="entry name" value="Rhomboid-like_sf"/>
</dbReference>
<keyword evidence="11" id="KW-1185">Reference proteome</keyword>
<feature type="domain" description="Peptidase S54 rhomboid" evidence="9">
    <location>
        <begin position="139"/>
        <end position="314"/>
    </location>
</feature>
<dbReference type="InterPro" id="IPR022764">
    <property type="entry name" value="Peptidase_S54_rhomboid_dom"/>
</dbReference>
<evidence type="ECO:0000256" key="2">
    <source>
        <dbReference type="ARBA" id="ARBA00009045"/>
    </source>
</evidence>
<feature type="transmembrane region" description="Helical" evidence="8">
    <location>
        <begin position="292"/>
        <end position="311"/>
    </location>
</feature>
<dbReference type="PANTHER" id="PTHR43731">
    <property type="entry name" value="RHOMBOID PROTEASE"/>
    <property type="match status" value="1"/>
</dbReference>
<comment type="similarity">
    <text evidence="2">Belongs to the peptidase S54 family.</text>
</comment>
<keyword evidence="5 8" id="KW-1133">Transmembrane helix</keyword>
<dbReference type="PANTHER" id="PTHR43731:SF14">
    <property type="entry name" value="PRESENILIN-ASSOCIATED RHOMBOID-LIKE PROTEIN, MITOCHONDRIAL"/>
    <property type="match status" value="1"/>
</dbReference>
<sequence length="353" mass="39096">MDLFSPRQFVNWHAQLVIPATRWHTNTGKHASKVQDDSVAPLEPATASPVYGCFKVIALLNLPPVLGFQRFFRQAISATLQQEKGGVRSYIKAHQPVAQSLKSFTEDKRLMELLRTRFQELARPWLDRFALNMGGKYSKPWTLITHAFLHLEPIHYTVNMLGLWALAPACAQIPDLDIKHICAIVVGSSISGGIGNWLQSLVWSPLDTPESRGMVPYAAGASAIVSGFLAIVSVAEPRSWTTISFSVMEFRMKAWFLAALTVTRDVVGLLGQLYPSVAKTADLTVKAKPKMIVGHGAHLMGMLFGLAYYHLFLKRSRALKSPERTMPDRRNASSERSGTQSLRIEEADDVVAG</sequence>
<evidence type="ECO:0000256" key="7">
    <source>
        <dbReference type="SAM" id="MobiDB-lite"/>
    </source>
</evidence>
<evidence type="ECO:0000256" key="1">
    <source>
        <dbReference type="ARBA" id="ARBA00004141"/>
    </source>
</evidence>
<feature type="transmembrane region" description="Helical" evidence="8">
    <location>
        <begin position="214"/>
        <end position="234"/>
    </location>
</feature>
<protein>
    <recommendedName>
        <fullName evidence="9">Peptidase S54 rhomboid domain-containing protein</fullName>
    </recommendedName>
</protein>
<feature type="transmembrane region" description="Helical" evidence="8">
    <location>
        <begin position="181"/>
        <end position="202"/>
    </location>
</feature>
<comment type="caution">
    <text evidence="10">The sequence shown here is derived from an EMBL/GenBank/DDBJ whole genome shotgun (WGS) entry which is preliminary data.</text>
</comment>
<dbReference type="GO" id="GO:0004252">
    <property type="term" value="F:serine-type endopeptidase activity"/>
    <property type="evidence" value="ECO:0007669"/>
    <property type="project" value="InterPro"/>
</dbReference>
<dbReference type="Gene3D" id="1.20.1540.10">
    <property type="entry name" value="Rhomboid-like"/>
    <property type="match status" value="1"/>
</dbReference>
<feature type="compositionally biased region" description="Basic and acidic residues" evidence="7">
    <location>
        <begin position="322"/>
        <end position="333"/>
    </location>
</feature>
<dbReference type="EMBL" id="LFZN01000040">
    <property type="protein sequence ID" value="KXT02583.1"/>
    <property type="molecule type" value="Genomic_DNA"/>
</dbReference>
<evidence type="ECO:0000256" key="8">
    <source>
        <dbReference type="SAM" id="Phobius"/>
    </source>
</evidence>
<dbReference type="Pfam" id="PF01694">
    <property type="entry name" value="Rhomboid"/>
    <property type="match status" value="1"/>
</dbReference>
<feature type="region of interest" description="Disordered" evidence="7">
    <location>
        <begin position="322"/>
        <end position="353"/>
    </location>
</feature>
<accession>A0A139HJK1</accession>
<reference evidence="10 11" key="1">
    <citation type="submission" date="2015-07" db="EMBL/GenBank/DDBJ databases">
        <title>Comparative genomics of the Sigatoka disease complex on banana suggests a link between parallel evolutionary changes in Pseudocercospora fijiensis and Pseudocercospora eumusae and increased virulence on the banana host.</title>
        <authorList>
            <person name="Chang T.-C."/>
            <person name="Salvucci A."/>
            <person name="Crous P.W."/>
            <person name="Stergiopoulos I."/>
        </authorList>
    </citation>
    <scope>NUCLEOTIDE SEQUENCE [LARGE SCALE GENOMIC DNA]</scope>
    <source>
        <strain evidence="10 11">CBS 114824</strain>
    </source>
</reference>
<dbReference type="OrthoDB" id="418595at2759"/>
<dbReference type="GO" id="GO:0016020">
    <property type="term" value="C:membrane"/>
    <property type="evidence" value="ECO:0007669"/>
    <property type="project" value="UniProtKB-SubCell"/>
</dbReference>
<proteinExistence type="inferred from homology"/>
<keyword evidence="6 8" id="KW-0472">Membrane</keyword>
<dbReference type="Proteomes" id="UP000070133">
    <property type="component" value="Unassembled WGS sequence"/>
</dbReference>
<dbReference type="SUPFAM" id="SSF144091">
    <property type="entry name" value="Rhomboid-like"/>
    <property type="match status" value="1"/>
</dbReference>
<dbReference type="InterPro" id="IPR050925">
    <property type="entry name" value="Rhomboid_protease_S54"/>
</dbReference>
<comment type="subcellular location">
    <subcellularLocation>
        <location evidence="1">Membrane</location>
        <topology evidence="1">Multi-pass membrane protein</topology>
    </subcellularLocation>
</comment>
<name>A0A139HJK1_9PEZI</name>